<dbReference type="AlphaFoldDB" id="A0A850NKY5"/>
<dbReference type="RefSeq" id="WP_176622376.1">
    <property type="nucleotide sequence ID" value="NZ_JABXXQ010000048.1"/>
</dbReference>
<dbReference type="EMBL" id="JABXXQ010000048">
    <property type="protein sequence ID" value="NVN29574.1"/>
    <property type="molecule type" value="Genomic_DNA"/>
</dbReference>
<evidence type="ECO:0000313" key="3">
    <source>
        <dbReference type="Proteomes" id="UP000557688"/>
    </source>
</evidence>
<accession>A0A850NKY5</accession>
<keyword evidence="3" id="KW-1185">Reference proteome</keyword>
<evidence type="ECO:0000313" key="1">
    <source>
        <dbReference type="EMBL" id="MBB3175410.1"/>
    </source>
</evidence>
<protein>
    <submittedName>
        <fullName evidence="2">Uncharacterized protein</fullName>
    </submittedName>
</protein>
<comment type="caution">
    <text evidence="2">The sequence shown here is derived from an EMBL/GenBank/DDBJ whole genome shotgun (WGS) entry which is preliminary data.</text>
</comment>
<proteinExistence type="predicted"/>
<name>A0A850NKY5_9PROT</name>
<evidence type="ECO:0000313" key="4">
    <source>
        <dbReference type="Proteomes" id="UP000565205"/>
    </source>
</evidence>
<gene>
    <name evidence="1" type="ORF">FHR90_003265</name>
    <name evidence="2" type="ORF">HUK83_04390</name>
</gene>
<dbReference type="EMBL" id="JACHXV010000030">
    <property type="protein sequence ID" value="MBB3175410.1"/>
    <property type="molecule type" value="Genomic_DNA"/>
</dbReference>
<evidence type="ECO:0000313" key="2">
    <source>
        <dbReference type="EMBL" id="NVN29574.1"/>
    </source>
</evidence>
<dbReference type="Proteomes" id="UP000557688">
    <property type="component" value="Unassembled WGS sequence"/>
</dbReference>
<organism evidence="2 4">
    <name type="scientific">Endobacter medicaginis</name>
    <dbReference type="NCBI Taxonomy" id="1181271"/>
    <lineage>
        <taxon>Bacteria</taxon>
        <taxon>Pseudomonadati</taxon>
        <taxon>Pseudomonadota</taxon>
        <taxon>Alphaproteobacteria</taxon>
        <taxon>Acetobacterales</taxon>
        <taxon>Acetobacteraceae</taxon>
        <taxon>Endobacter</taxon>
    </lineage>
</organism>
<reference evidence="1 3" key="2">
    <citation type="submission" date="2020-08" db="EMBL/GenBank/DDBJ databases">
        <title>Genomic Encyclopedia of Type Strains, Phase III (KMG-III): the genomes of soil and plant-associated and newly described type strains.</title>
        <authorList>
            <person name="Whitman W."/>
        </authorList>
    </citation>
    <scope>NUCLEOTIDE SEQUENCE [LARGE SCALE GENOMIC DNA]</scope>
    <source>
        <strain evidence="1 3">CECT 8088</strain>
    </source>
</reference>
<sequence length="98" mass="10540">MDVTDKKGRVLTIRELSPSAHLDIFEACGANSGNHMWTAMALAVCAVSAIDGVPRPMPLKVSDVKARADELGFDGLNAINEAFRTENIVEADRDVAKN</sequence>
<reference evidence="2 4" key="1">
    <citation type="submission" date="2020-06" db="EMBL/GenBank/DDBJ databases">
        <title>Description of novel acetic acid bacteria.</title>
        <authorList>
            <person name="Sombolestani A."/>
        </authorList>
    </citation>
    <scope>NUCLEOTIDE SEQUENCE [LARGE SCALE GENOMIC DNA]</scope>
    <source>
        <strain evidence="2 4">LMG 26838</strain>
    </source>
</reference>
<dbReference type="Proteomes" id="UP000565205">
    <property type="component" value="Unassembled WGS sequence"/>
</dbReference>